<keyword evidence="2" id="KW-0675">Receptor</keyword>
<dbReference type="SUPFAM" id="SSF52058">
    <property type="entry name" value="L domain-like"/>
    <property type="match status" value="1"/>
</dbReference>
<evidence type="ECO:0000313" key="3">
    <source>
        <dbReference type="Proteomes" id="UP000288805"/>
    </source>
</evidence>
<proteinExistence type="predicted"/>
<dbReference type="GO" id="GO:0016301">
    <property type="term" value="F:kinase activity"/>
    <property type="evidence" value="ECO:0007669"/>
    <property type="project" value="UniProtKB-KW"/>
</dbReference>
<gene>
    <name evidence="2" type="primary">LRR-RLK_12</name>
    <name evidence="2" type="ORF">CK203_040124</name>
</gene>
<organism evidence="2 3">
    <name type="scientific">Vitis vinifera</name>
    <name type="common">Grape</name>
    <dbReference type="NCBI Taxonomy" id="29760"/>
    <lineage>
        <taxon>Eukaryota</taxon>
        <taxon>Viridiplantae</taxon>
        <taxon>Streptophyta</taxon>
        <taxon>Embryophyta</taxon>
        <taxon>Tracheophyta</taxon>
        <taxon>Spermatophyta</taxon>
        <taxon>Magnoliopsida</taxon>
        <taxon>eudicotyledons</taxon>
        <taxon>Gunneridae</taxon>
        <taxon>Pentapetalae</taxon>
        <taxon>rosids</taxon>
        <taxon>Vitales</taxon>
        <taxon>Vitaceae</taxon>
        <taxon>Viteae</taxon>
        <taxon>Vitis</taxon>
    </lineage>
</organism>
<dbReference type="InterPro" id="IPR051824">
    <property type="entry name" value="LRR_Rcpt-Like_S/T_Kinase"/>
</dbReference>
<comment type="subcellular location">
    <subcellularLocation>
        <location evidence="1">Membrane</location>
        <topology evidence="1">Single-pass type I membrane protein</topology>
    </subcellularLocation>
</comment>
<keyword evidence="2" id="KW-0418">Kinase</keyword>
<reference evidence="2 3" key="1">
    <citation type="journal article" date="2018" name="PLoS Genet.">
        <title>Population sequencing reveals clonal diversity and ancestral inbreeding in the grapevine cultivar Chardonnay.</title>
        <authorList>
            <person name="Roach M.J."/>
            <person name="Johnson D.L."/>
            <person name="Bohlmann J."/>
            <person name="van Vuuren H.J."/>
            <person name="Jones S.J."/>
            <person name="Pretorius I.S."/>
            <person name="Schmidt S.A."/>
            <person name="Borneman A.R."/>
        </authorList>
    </citation>
    <scope>NUCLEOTIDE SEQUENCE [LARGE SCALE GENOMIC DNA]</scope>
    <source>
        <strain evidence="3">cv. Chardonnay</strain>
        <tissue evidence="2">Leaf</tissue>
    </source>
</reference>
<dbReference type="AlphaFoldDB" id="A0A438H339"/>
<keyword evidence="2" id="KW-0808">Transferase</keyword>
<dbReference type="Gene3D" id="3.80.10.10">
    <property type="entry name" value="Ribonuclease Inhibitor"/>
    <property type="match status" value="1"/>
</dbReference>
<dbReference type="Proteomes" id="UP000288805">
    <property type="component" value="Unassembled WGS sequence"/>
</dbReference>
<sequence>MDLYYLVYLSNRSLKGQDLASVLPTSLAKLPYLKTMYEVFIRNYLSGNIPHEWASMQLEFLALTVNRRMESNLFSKTVPPQLGQLVNLELLIVWLKRNSTSGLQGPIPSSISVLKDLTEL</sequence>
<dbReference type="EMBL" id="QGNW01000287">
    <property type="protein sequence ID" value="RVW79006.1"/>
    <property type="molecule type" value="Genomic_DNA"/>
</dbReference>
<dbReference type="PANTHER" id="PTHR48006">
    <property type="entry name" value="LEUCINE-RICH REPEAT-CONTAINING PROTEIN DDB_G0281931-RELATED"/>
    <property type="match status" value="1"/>
</dbReference>
<protein>
    <submittedName>
        <fullName evidence="2">Putative leucine-rich repeat receptor-like serine/threonine-protein kinase</fullName>
    </submittedName>
</protein>
<name>A0A438H339_VITVI</name>
<comment type="caution">
    <text evidence="2">The sequence shown here is derived from an EMBL/GenBank/DDBJ whole genome shotgun (WGS) entry which is preliminary data.</text>
</comment>
<dbReference type="PANTHER" id="PTHR48006:SF66">
    <property type="entry name" value="PROTEIN KINASE DOMAIN-CONTAINING PROTEIN"/>
    <property type="match status" value="1"/>
</dbReference>
<accession>A0A438H339</accession>
<dbReference type="InterPro" id="IPR032675">
    <property type="entry name" value="LRR_dom_sf"/>
</dbReference>
<evidence type="ECO:0000256" key="1">
    <source>
        <dbReference type="ARBA" id="ARBA00004479"/>
    </source>
</evidence>
<evidence type="ECO:0000313" key="2">
    <source>
        <dbReference type="EMBL" id="RVW79006.1"/>
    </source>
</evidence>
<dbReference type="GO" id="GO:0016020">
    <property type="term" value="C:membrane"/>
    <property type="evidence" value="ECO:0007669"/>
    <property type="project" value="UniProtKB-SubCell"/>
</dbReference>